<accession>Q10AE7</accession>
<sequence>MAGFADALRPDKFTGVHFKRWQIRVTLWLTAMKCFWVSTGKPMGVLNADQQKEFDEATTLFVGCILSVLGDCLVEVYMYMTDAKELWDALNTKFGATDASNDLYIMEQFHDYKMSDNHSVVEQAHEIQTMAKEIELLKCVLPDKFVAGCIIAKLPPSWRDFGTALKHKRQEYSFEGLIASLDVEEKAQEKDAASKGDVNQSTNWWVDTGANVARGSTVLMGNGSHASVHGVGTVDLKFTSGKIVQLKNVQHVPSIDKNLVSGSRLTRDGFKLVFESNKVMSAEEVTERPYGCKPVGCKWVFKKKLRPDGTIEKYKARLVAKGYTQKEGEDFFDTYSPVARLTTIRVLLSLAASHGLLVYQMDIKLIRGENGITLLQSHYVEKILNRFGYIDSKPSPTPYDPSLLLRKNKRIIRNQLEYSQIIGSLMYLASATRPDISFAVSKLSRFTSNPGDDHWHALERVMRYLKCTMELGLHYSGYPAVLEGYSDSNWISDVDEIKATSGYVFTLGGGTVSWRSCKQTILTRSTMEAELTALDTATVEAEWLRDLLMDLLIVEKPVPAILIVGDMGPGVS</sequence>
<name>Q10AE7_ORYSJ</name>
<reference evidence="4" key="1">
    <citation type="journal article" date="2005" name="Genome Res.">
        <title>Sequence, annotation, and analysis of synteny between rice chromosome 3 and diverged grass species.</title>
        <authorList>
            <consortium name="Rice Chromosome 3 Sequencing Consortium"/>
            <person name="Buell C.R."/>
            <person name="Yuan Q."/>
            <person name="Ouyang S."/>
            <person name="Liu J."/>
            <person name="Zhu W."/>
            <person name="Wang A."/>
            <person name="Maiti R."/>
            <person name="Haas B."/>
            <person name="Wortman J."/>
            <person name="Pertea M."/>
            <person name="Jones K.M."/>
            <person name="Kim M."/>
            <person name="Overton L."/>
            <person name="Tsitrin T."/>
            <person name="Fadrosh D."/>
            <person name="Bera J."/>
            <person name="Weaver B."/>
            <person name="Jin S."/>
            <person name="Johri S."/>
            <person name="Reardon M."/>
            <person name="Webb K."/>
            <person name="Hill J."/>
            <person name="Moffat K."/>
            <person name="Tallon L."/>
            <person name="Van Aken S."/>
            <person name="Lewis M."/>
            <person name="Utterback T."/>
            <person name="Feldblyum T."/>
            <person name="Zismann V."/>
            <person name="Iobst S."/>
            <person name="Hsiao J."/>
            <person name="de Vazeille A.R."/>
            <person name="Salzberg S.L."/>
            <person name="White O."/>
            <person name="Fraser C."/>
            <person name="Yu Y."/>
            <person name="Kim H."/>
            <person name="Rambo T."/>
            <person name="Currie J."/>
            <person name="Collura K."/>
            <person name="Kernodle-Thompson S."/>
            <person name="Wei F."/>
            <person name="Kudrna K."/>
            <person name="Ammiraju J.S."/>
            <person name="Luo M."/>
            <person name="Goicoechea J.L."/>
            <person name="Wing R.A."/>
            <person name="Henry D."/>
            <person name="Oates R."/>
            <person name="Palmer M."/>
            <person name="Pries G."/>
            <person name="Saski C."/>
            <person name="Simmons J."/>
            <person name="Soderlund C."/>
            <person name="Nelson W."/>
            <person name="de la Bastide M."/>
            <person name="Spiegel L."/>
            <person name="Nascimento L."/>
            <person name="Huang E."/>
            <person name="Preston R."/>
            <person name="Zutavern T."/>
            <person name="Palmer L."/>
            <person name="O'Shaughnessy A."/>
            <person name="Dike S."/>
            <person name="McCombie W.R."/>
            <person name="Minx P."/>
            <person name="Cordum H."/>
            <person name="Wilson R."/>
            <person name="Jin W."/>
            <person name="Lee H.R."/>
            <person name="Jiang J."/>
            <person name="Jackson S."/>
        </authorList>
    </citation>
    <scope>NUCLEOTIDE SEQUENCE [LARGE SCALE GENOMIC DNA]</scope>
</reference>
<proteinExistence type="predicted"/>
<dbReference type="InterPro" id="IPR043502">
    <property type="entry name" value="DNA/RNA_pol_sf"/>
</dbReference>
<evidence type="ECO:0000256" key="1">
    <source>
        <dbReference type="ARBA" id="ARBA00022750"/>
    </source>
</evidence>
<dbReference type="GO" id="GO:0004190">
    <property type="term" value="F:aspartic-type endopeptidase activity"/>
    <property type="evidence" value="ECO:0007669"/>
    <property type="project" value="UniProtKB-KW"/>
</dbReference>
<reference evidence="4" key="2">
    <citation type="submission" date="2006-06" db="EMBL/GenBank/DDBJ databases">
        <authorList>
            <person name="Buell R."/>
            <person name="Wing R.A."/>
            <person name="McCombie W.A."/>
            <person name="Ouyang S."/>
        </authorList>
    </citation>
    <scope>NUCLEOTIDE SEQUENCE</scope>
</reference>
<organism evidence="4">
    <name type="scientific">Oryza sativa subsp. japonica</name>
    <name type="common">Rice</name>
    <dbReference type="NCBI Taxonomy" id="39947"/>
    <lineage>
        <taxon>Eukaryota</taxon>
        <taxon>Viridiplantae</taxon>
        <taxon>Streptophyta</taxon>
        <taxon>Embryophyta</taxon>
        <taxon>Tracheophyta</taxon>
        <taxon>Spermatophyta</taxon>
        <taxon>Magnoliopsida</taxon>
        <taxon>Liliopsida</taxon>
        <taxon>Poales</taxon>
        <taxon>Poaceae</taxon>
        <taxon>BOP clade</taxon>
        <taxon>Oryzoideae</taxon>
        <taxon>Oryzeae</taxon>
        <taxon>Oryzinae</taxon>
        <taxon>Oryza</taxon>
        <taxon>Oryza sativa</taxon>
    </lineage>
</organism>
<dbReference type="Pfam" id="PF14223">
    <property type="entry name" value="Retrotran_gag_2"/>
    <property type="match status" value="1"/>
</dbReference>
<dbReference type="PANTHER" id="PTHR11439:SF440">
    <property type="entry name" value="INTEGRASE CATALYTIC DOMAIN-CONTAINING PROTEIN"/>
    <property type="match status" value="1"/>
</dbReference>
<evidence type="ECO:0000259" key="2">
    <source>
        <dbReference type="Pfam" id="PF07727"/>
    </source>
</evidence>
<dbReference type="PANTHER" id="PTHR11439">
    <property type="entry name" value="GAG-POL-RELATED RETROTRANSPOSON"/>
    <property type="match status" value="1"/>
</dbReference>
<dbReference type="Pfam" id="PF22936">
    <property type="entry name" value="Pol_BBD"/>
    <property type="match status" value="1"/>
</dbReference>
<keyword evidence="1" id="KW-0645">Protease</keyword>
<dbReference type="SUPFAM" id="SSF56672">
    <property type="entry name" value="DNA/RNA polymerases"/>
    <property type="match status" value="1"/>
</dbReference>
<dbReference type="InterPro" id="IPR013103">
    <property type="entry name" value="RVT_2"/>
</dbReference>
<dbReference type="AlphaFoldDB" id="Q10AE7"/>
<gene>
    <name evidence="4" type="ordered locus">LOC_Os03g63780</name>
</gene>
<dbReference type="Pfam" id="PF07727">
    <property type="entry name" value="RVT_2"/>
    <property type="match status" value="1"/>
</dbReference>
<evidence type="ECO:0000313" key="4">
    <source>
        <dbReference type="EMBL" id="ABF99970.1"/>
    </source>
</evidence>
<keyword evidence="1" id="KW-0378">Hydrolase</keyword>
<dbReference type="CDD" id="cd09272">
    <property type="entry name" value="RNase_HI_RT_Ty1"/>
    <property type="match status" value="1"/>
</dbReference>
<evidence type="ECO:0000259" key="3">
    <source>
        <dbReference type="Pfam" id="PF22936"/>
    </source>
</evidence>
<dbReference type="InterPro" id="IPR054722">
    <property type="entry name" value="PolX-like_BBD"/>
</dbReference>
<feature type="domain" description="Retrovirus-related Pol polyprotein from transposon TNT 1-94-like beta-barrel" evidence="3">
    <location>
        <begin position="211"/>
        <end position="270"/>
    </location>
</feature>
<protein>
    <submittedName>
        <fullName evidence="4">Retrotransposon protein, putative, Ty1-copia subclass</fullName>
    </submittedName>
</protein>
<dbReference type="EMBL" id="DP000009">
    <property type="protein sequence ID" value="ABF99970.1"/>
    <property type="molecule type" value="Genomic_DNA"/>
</dbReference>
<feature type="domain" description="Reverse transcriptase Ty1/copia-type" evidence="2">
    <location>
        <begin position="285"/>
        <end position="364"/>
    </location>
</feature>
<keyword evidence="1" id="KW-0064">Aspartyl protease</keyword>